<evidence type="ECO:0000256" key="1">
    <source>
        <dbReference type="SAM" id="Phobius"/>
    </source>
</evidence>
<feature type="transmembrane region" description="Helical" evidence="1">
    <location>
        <begin position="55"/>
        <end position="79"/>
    </location>
</feature>
<keyword evidence="1" id="KW-0472">Membrane</keyword>
<name>A0A8B8GNF2_9HEMI</name>
<dbReference type="GeneID" id="112693643"/>
<keyword evidence="1 3" id="KW-0812">Transmembrane</keyword>
<evidence type="ECO:0000313" key="2">
    <source>
        <dbReference type="Proteomes" id="UP000694846"/>
    </source>
</evidence>
<dbReference type="GO" id="GO:0006874">
    <property type="term" value="P:intracellular calcium ion homeostasis"/>
    <property type="evidence" value="ECO:0007669"/>
    <property type="project" value="TreeGrafter"/>
</dbReference>
<keyword evidence="1" id="KW-1133">Transmembrane helix</keyword>
<keyword evidence="2" id="KW-1185">Reference proteome</keyword>
<dbReference type="PANTHER" id="PTHR13568:SF9">
    <property type="entry name" value="TRANSMEMBRANE PROTEIN 203"/>
    <property type="match status" value="1"/>
</dbReference>
<gene>
    <name evidence="3" type="primary">LOC112693643</name>
</gene>
<dbReference type="OrthoDB" id="6234541at2759"/>
<dbReference type="RefSeq" id="XP_025424593.1">
    <property type="nucleotide sequence ID" value="XM_025568808.1"/>
</dbReference>
<dbReference type="GO" id="GO:0005783">
    <property type="term" value="C:endoplasmic reticulum"/>
    <property type="evidence" value="ECO:0007669"/>
    <property type="project" value="TreeGrafter"/>
</dbReference>
<dbReference type="PANTHER" id="PTHR13568">
    <property type="entry name" value="FAM11A, B PROTEIN"/>
    <property type="match status" value="1"/>
</dbReference>
<dbReference type="Pfam" id="PF10269">
    <property type="entry name" value="Tmemb_185A"/>
    <property type="match status" value="1"/>
</dbReference>
<dbReference type="Proteomes" id="UP000694846">
    <property type="component" value="Unplaced"/>
</dbReference>
<evidence type="ECO:0000313" key="3">
    <source>
        <dbReference type="RefSeq" id="XP_025424593.1"/>
    </source>
</evidence>
<sequence>MLFALQELVRWLGLTVFEMLVHLIALLVFTIFLALRLDDIAFTSTSPGSYDVWIVFSPLFVADVLCTYFNVIVLIRLYIEGHVKEAIARTVWSSAMLFVWSLFKVLLCRRLAGLSNLDYSEIMSPIFLILQLIAIRACQLH</sequence>
<organism evidence="2 3">
    <name type="scientific">Sipha flava</name>
    <name type="common">yellow sugarcane aphid</name>
    <dbReference type="NCBI Taxonomy" id="143950"/>
    <lineage>
        <taxon>Eukaryota</taxon>
        <taxon>Metazoa</taxon>
        <taxon>Ecdysozoa</taxon>
        <taxon>Arthropoda</taxon>
        <taxon>Hexapoda</taxon>
        <taxon>Insecta</taxon>
        <taxon>Pterygota</taxon>
        <taxon>Neoptera</taxon>
        <taxon>Paraneoptera</taxon>
        <taxon>Hemiptera</taxon>
        <taxon>Sternorrhyncha</taxon>
        <taxon>Aphidomorpha</taxon>
        <taxon>Aphidoidea</taxon>
        <taxon>Aphididae</taxon>
        <taxon>Sipha</taxon>
    </lineage>
</organism>
<accession>A0A8B8GNF2</accession>
<proteinExistence type="predicted"/>
<protein>
    <submittedName>
        <fullName evidence="3">Transmembrane protein 203</fullName>
    </submittedName>
</protein>
<dbReference type="InterPro" id="IPR019396">
    <property type="entry name" value="TM_Fragile-X-F-assoc"/>
</dbReference>
<feature type="transmembrane region" description="Helical" evidence="1">
    <location>
        <begin position="12"/>
        <end position="35"/>
    </location>
</feature>
<dbReference type="AlphaFoldDB" id="A0A8B8GNF2"/>
<reference evidence="3" key="1">
    <citation type="submission" date="2025-08" db="UniProtKB">
        <authorList>
            <consortium name="RefSeq"/>
        </authorList>
    </citation>
    <scope>IDENTIFICATION</scope>
    <source>
        <tissue evidence="3">Whole body</tissue>
    </source>
</reference>